<dbReference type="PROSITE" id="PS51318">
    <property type="entry name" value="TAT"/>
    <property type="match status" value="1"/>
</dbReference>
<dbReference type="AlphaFoldDB" id="A0A1P8UA11"/>
<name>A0A1P8UA11_9MICO</name>
<dbReference type="RefSeq" id="WP_076691302.1">
    <property type="nucleotide sequence ID" value="NZ_CP018762.1"/>
</dbReference>
<evidence type="ECO:0000256" key="3">
    <source>
        <dbReference type="SAM" id="SignalP"/>
    </source>
</evidence>
<reference evidence="5 6" key="1">
    <citation type="submission" date="2016-12" db="EMBL/GenBank/DDBJ databases">
        <title>Complete genome sequence of Microbacterium aurum KACC 15219.</title>
        <authorList>
            <person name="Jung Y."/>
            <person name="Shin J.-H."/>
            <person name="Lee Y.-J."/>
            <person name="Yi H."/>
            <person name="Bahn Y.-S."/>
            <person name="Kim J.F."/>
            <person name="Lee D.-W."/>
        </authorList>
    </citation>
    <scope>NUCLEOTIDE SEQUENCE [LARGE SCALE GENOMIC DNA]</scope>
    <source>
        <strain evidence="5 6">KACC 15219</strain>
    </source>
</reference>
<keyword evidence="3" id="KW-0732">Signal</keyword>
<evidence type="ECO:0000313" key="5">
    <source>
        <dbReference type="EMBL" id="APZ34915.1"/>
    </source>
</evidence>
<gene>
    <name evidence="5" type="ORF">BOH66_12170</name>
</gene>
<feature type="transmembrane region" description="Helical" evidence="2">
    <location>
        <begin position="211"/>
        <end position="230"/>
    </location>
</feature>
<evidence type="ECO:0000313" key="6">
    <source>
        <dbReference type="Proteomes" id="UP000187185"/>
    </source>
</evidence>
<dbReference type="InterPro" id="IPR038507">
    <property type="entry name" value="YcnI-like_sf"/>
</dbReference>
<feature type="region of interest" description="Disordered" evidence="1">
    <location>
        <begin position="176"/>
        <end position="201"/>
    </location>
</feature>
<keyword evidence="2" id="KW-1133">Transmembrane helix</keyword>
<sequence length="235" mass="23210">MNSTSPRRRARLLTGVLAGAVLAVAAPLAASAHVHITPDTSNAGATTRLAFSFSHGCDDSPTTAITITIPDGIDGVTPVLDGAWSISREVGDDGIPTSVTYTAVTPVETGVAASVALDVIFASSAANTAVAFPVLQTCEVGSTDWSEVAGDGQTEDDLAAPAPVVAVGAVAAAGDSHGHGAATEAATDGEHAHDEADAAATASDADPVARWLSGGALVAALAALVVAVVGRRRRA</sequence>
<dbReference type="EMBL" id="CP018762">
    <property type="protein sequence ID" value="APZ34915.1"/>
    <property type="molecule type" value="Genomic_DNA"/>
</dbReference>
<keyword evidence="2" id="KW-0812">Transmembrane</keyword>
<protein>
    <submittedName>
        <fullName evidence="5">Nuclear export factor GLE1</fullName>
    </submittedName>
</protein>
<feature type="domain" description="YncI copper-binding" evidence="4">
    <location>
        <begin position="33"/>
        <end position="167"/>
    </location>
</feature>
<evidence type="ECO:0000256" key="1">
    <source>
        <dbReference type="SAM" id="MobiDB-lite"/>
    </source>
</evidence>
<dbReference type="OrthoDB" id="9810871at2"/>
<dbReference type="InterPro" id="IPR012533">
    <property type="entry name" value="YcnI-copper_dom"/>
</dbReference>
<keyword evidence="6" id="KW-1185">Reference proteome</keyword>
<accession>A0A1P8UA11</accession>
<dbReference type="Gene3D" id="2.60.40.2230">
    <property type="entry name" value="Uncharacterised protein YcnI-like PF07987, DUF1775"/>
    <property type="match status" value="1"/>
</dbReference>
<dbReference type="Pfam" id="PF07987">
    <property type="entry name" value="DUF1775"/>
    <property type="match status" value="1"/>
</dbReference>
<evidence type="ECO:0000256" key="2">
    <source>
        <dbReference type="SAM" id="Phobius"/>
    </source>
</evidence>
<proteinExistence type="predicted"/>
<feature type="signal peptide" evidence="3">
    <location>
        <begin position="1"/>
        <end position="25"/>
    </location>
</feature>
<keyword evidence="2" id="KW-0472">Membrane</keyword>
<feature type="compositionally biased region" description="Low complexity" evidence="1">
    <location>
        <begin position="176"/>
        <end position="186"/>
    </location>
</feature>
<dbReference type="Proteomes" id="UP000187185">
    <property type="component" value="Chromosome"/>
</dbReference>
<dbReference type="InterPro" id="IPR006311">
    <property type="entry name" value="TAT_signal"/>
</dbReference>
<dbReference type="KEGG" id="maur:BOH66_12170"/>
<organism evidence="5 6">
    <name type="scientific">Microbacterium aurum</name>
    <dbReference type="NCBI Taxonomy" id="36805"/>
    <lineage>
        <taxon>Bacteria</taxon>
        <taxon>Bacillati</taxon>
        <taxon>Actinomycetota</taxon>
        <taxon>Actinomycetes</taxon>
        <taxon>Micrococcales</taxon>
        <taxon>Microbacteriaceae</taxon>
        <taxon>Microbacterium</taxon>
    </lineage>
</organism>
<evidence type="ECO:0000259" key="4">
    <source>
        <dbReference type="Pfam" id="PF07987"/>
    </source>
</evidence>
<dbReference type="STRING" id="36805.BOH66_12170"/>
<feature type="chain" id="PRO_5039331217" evidence="3">
    <location>
        <begin position="26"/>
        <end position="235"/>
    </location>
</feature>